<feature type="region of interest" description="Disordered" evidence="2">
    <location>
        <begin position="182"/>
        <end position="220"/>
    </location>
</feature>
<dbReference type="Proteomes" id="UP001055439">
    <property type="component" value="Chromosome 6"/>
</dbReference>
<comment type="similarity">
    <text evidence="1">Belongs to the IST1 family.</text>
</comment>
<evidence type="ECO:0000313" key="3">
    <source>
        <dbReference type="EMBL" id="URE13079.1"/>
    </source>
</evidence>
<evidence type="ECO:0000256" key="1">
    <source>
        <dbReference type="ARBA" id="ARBA00005536"/>
    </source>
</evidence>
<feature type="region of interest" description="Disordered" evidence="2">
    <location>
        <begin position="355"/>
        <end position="419"/>
    </location>
</feature>
<dbReference type="GO" id="GO:0015031">
    <property type="term" value="P:protein transport"/>
    <property type="evidence" value="ECO:0007669"/>
    <property type="project" value="InterPro"/>
</dbReference>
<dbReference type="Pfam" id="PF03398">
    <property type="entry name" value="Ist1"/>
    <property type="match status" value="1"/>
</dbReference>
<dbReference type="PANTHER" id="PTHR12161">
    <property type="entry name" value="IST1 FAMILY MEMBER"/>
    <property type="match status" value="1"/>
</dbReference>
<feature type="compositionally biased region" description="Basic and acidic residues" evidence="2">
    <location>
        <begin position="182"/>
        <end position="203"/>
    </location>
</feature>
<dbReference type="InterPro" id="IPR005061">
    <property type="entry name" value="Ist1"/>
</dbReference>
<dbReference type="EMBL" id="CP097508">
    <property type="protein sequence ID" value="URE13080.1"/>
    <property type="molecule type" value="Genomic_DNA"/>
</dbReference>
<sequence length="419" mass="46689">MLDVFVLIEHYCHLLTERAPLLDRKECPEELREAISSLVFAASRCAELPELDKARGIFSSRYGKELVSAAVELRNNCCVDPKMIQKLSTRQPSLEIRHRVIKEIAAEIGIKLEFYESSSETAEGNSMVSPPTHLNLEQLESDDNPAFRSHQKYDDVASAARAAFESAAFAAAAARAAVELCRSESQEKGSGDESKAGSKKRSEINGSESVEVENSADSENFEKIHHDQISGSDSHEGMKAKQNDLLQKERIRERFEMQLQRSSSSISDASDEDNAGSSEQHSAGFRGKNILFDESDNEEDKDRGLGRNLPYASHEELSLAGRIGYGVQTQRQFDATLDDSKPGKHQIHYYRRSETRNSEMNNNSLHEETHKVGSRSGTESDYSTYNNAEKTYLDSSGTMRPLNSSSGKKPLSVRTRRGL</sequence>
<dbReference type="OrthoDB" id="29853at2759"/>
<reference evidence="3" key="1">
    <citation type="submission" date="2022-05" db="EMBL/GenBank/DDBJ databases">
        <title>The Musa troglodytarum L. genome provides insights into the mechanism of non-climacteric behaviour and enrichment of carotenoids.</title>
        <authorList>
            <person name="Wang J."/>
        </authorList>
    </citation>
    <scope>NUCLEOTIDE SEQUENCE</scope>
    <source>
        <tissue evidence="3">Leaf</tissue>
    </source>
</reference>
<organism evidence="3 4">
    <name type="scientific">Musa troglodytarum</name>
    <name type="common">fe'i banana</name>
    <dbReference type="NCBI Taxonomy" id="320322"/>
    <lineage>
        <taxon>Eukaryota</taxon>
        <taxon>Viridiplantae</taxon>
        <taxon>Streptophyta</taxon>
        <taxon>Embryophyta</taxon>
        <taxon>Tracheophyta</taxon>
        <taxon>Spermatophyta</taxon>
        <taxon>Magnoliopsida</taxon>
        <taxon>Liliopsida</taxon>
        <taxon>Zingiberales</taxon>
        <taxon>Musaceae</taxon>
        <taxon>Musa</taxon>
    </lineage>
</organism>
<proteinExistence type="inferred from homology"/>
<feature type="compositionally biased region" description="Polar residues" evidence="2">
    <location>
        <begin position="375"/>
        <end position="407"/>
    </location>
</feature>
<name>A0A9E7GD16_9LILI</name>
<dbReference type="Gene3D" id="1.20.1260.60">
    <property type="entry name" value="Vacuolar protein sorting-associated protein Ist1"/>
    <property type="match status" value="1"/>
</dbReference>
<keyword evidence="4" id="KW-1185">Reference proteome</keyword>
<dbReference type="EMBL" id="CP097508">
    <property type="protein sequence ID" value="URE13079.1"/>
    <property type="molecule type" value="Genomic_DNA"/>
</dbReference>
<dbReference type="AlphaFoldDB" id="A0A9E7GD16"/>
<evidence type="ECO:0000256" key="2">
    <source>
        <dbReference type="SAM" id="MobiDB-lite"/>
    </source>
</evidence>
<feature type="region of interest" description="Disordered" evidence="2">
    <location>
        <begin position="257"/>
        <end position="308"/>
    </location>
</feature>
<accession>A0A9E7GD16</accession>
<evidence type="ECO:0000313" key="4">
    <source>
        <dbReference type="Proteomes" id="UP001055439"/>
    </source>
</evidence>
<protein>
    <submittedName>
        <fullName evidence="3">DUF292 domain containing protein</fullName>
    </submittedName>
</protein>
<dbReference type="PANTHER" id="PTHR12161:SF16">
    <property type="entry name" value="REGULATOR OF VPS4 ACTIVITY IN THE MVB PATHWAY PROTEIN"/>
    <property type="match status" value="1"/>
</dbReference>
<dbReference type="InterPro" id="IPR042277">
    <property type="entry name" value="IST1-like"/>
</dbReference>
<gene>
    <name evidence="3" type="ORF">MUK42_22325</name>
</gene>